<feature type="compositionally biased region" description="Polar residues" evidence="4">
    <location>
        <begin position="403"/>
        <end position="427"/>
    </location>
</feature>
<dbReference type="InterPro" id="IPR043573">
    <property type="entry name" value="Fig4-like"/>
</dbReference>
<evidence type="ECO:0000313" key="7">
    <source>
        <dbReference type="WBParaSite" id="PDA_v2.g24567.t1"/>
    </source>
</evidence>
<dbReference type="PROSITE" id="PS50275">
    <property type="entry name" value="SAC"/>
    <property type="match status" value="1"/>
</dbReference>
<evidence type="ECO:0000313" key="6">
    <source>
        <dbReference type="Proteomes" id="UP000887578"/>
    </source>
</evidence>
<dbReference type="GO" id="GO:0043813">
    <property type="term" value="F:phosphatidylinositol-3,5-bisphosphate 5-phosphatase activity"/>
    <property type="evidence" value="ECO:0007669"/>
    <property type="project" value="InterPro"/>
</dbReference>
<evidence type="ECO:0000256" key="4">
    <source>
        <dbReference type="SAM" id="MobiDB-lite"/>
    </source>
</evidence>
<name>A0A914Q0C2_9BILA</name>
<dbReference type="AlphaFoldDB" id="A0A914Q0C2"/>
<feature type="compositionally biased region" description="Acidic residues" evidence="4">
    <location>
        <begin position="372"/>
        <end position="381"/>
    </location>
</feature>
<dbReference type="InterPro" id="IPR002013">
    <property type="entry name" value="SAC_dom"/>
</dbReference>
<protein>
    <submittedName>
        <fullName evidence="7">SAC domain-containing protein</fullName>
    </submittedName>
</protein>
<reference evidence="7" key="1">
    <citation type="submission" date="2022-11" db="UniProtKB">
        <authorList>
            <consortium name="WormBaseParasite"/>
        </authorList>
    </citation>
    <scope>IDENTIFICATION</scope>
</reference>
<dbReference type="Proteomes" id="UP000887578">
    <property type="component" value="Unplaced"/>
</dbReference>
<feature type="domain" description="SAC" evidence="5">
    <location>
        <begin position="90"/>
        <end position="159"/>
    </location>
</feature>
<dbReference type="PANTHER" id="PTHR45738:SF5">
    <property type="entry name" value="POLYPHOSPHOINOSITIDE PHOSPHATASE"/>
    <property type="match status" value="1"/>
</dbReference>
<sequence>MLHAQFLKTVKYLNQFMKPGKKIDYISFDVARCNKTGLVLQRLEQIGTKLILKQGWFQSFKTLRVRKIMKHSTLENFAPHFSEDGEMLLQSGISRTNCVDCLDRTNVSQFGLGKAALGFQLYSMGYLDEPHISTTSELCRVYEDMYDEHGDTMAWQYAGSHLVHSIKTYKKTSAFQERSRDVIQTISRYYSNTFNDYEKQNGINLFLGLFRPFAHIRPHLWDLFTDRYLHFPIKREPKINDHKEWVENVNSESEGEDDDDEWTDWFAEYPEDREIYGSELYRSLDCSDSVVSRTPLPNAEMMYWKFHKELEITNFEQVLKEISQQTNKKVISLSDLNQSIFQTMSFMKLWKTPETPPIVGGKKGPLGSFTNPEEDEDDDILETASAHDSEDELKYNEDFNPPFLSSRQGSNSPTQLQQRSTSPFSSSQIFGIDTGLKSSIEFYGFEIAEPSGQNLEKYERYANIAEKERQYLEMAKNGEELHRNSSSLQLEPLLEFSPSIFTVDSIYETEILGATENAINIYKEYVSLKDNFIVKNNIPDNWNSFVM</sequence>
<feature type="region of interest" description="Disordered" evidence="4">
    <location>
        <begin position="356"/>
        <end position="427"/>
    </location>
</feature>
<evidence type="ECO:0000256" key="2">
    <source>
        <dbReference type="ARBA" id="ARBA00022801"/>
    </source>
</evidence>
<evidence type="ECO:0000259" key="5">
    <source>
        <dbReference type="PROSITE" id="PS50275"/>
    </source>
</evidence>
<dbReference type="PANTHER" id="PTHR45738">
    <property type="entry name" value="POLYPHOSPHOINOSITIDE PHOSPHATASE"/>
    <property type="match status" value="1"/>
</dbReference>
<feature type="compositionally biased region" description="Basic and acidic residues" evidence="4">
    <location>
        <begin position="385"/>
        <end position="397"/>
    </location>
</feature>
<evidence type="ECO:0000256" key="1">
    <source>
        <dbReference type="ARBA" id="ARBA00004308"/>
    </source>
</evidence>
<organism evidence="6 7">
    <name type="scientific">Panagrolaimus davidi</name>
    <dbReference type="NCBI Taxonomy" id="227884"/>
    <lineage>
        <taxon>Eukaryota</taxon>
        <taxon>Metazoa</taxon>
        <taxon>Ecdysozoa</taxon>
        <taxon>Nematoda</taxon>
        <taxon>Chromadorea</taxon>
        <taxon>Rhabditida</taxon>
        <taxon>Tylenchina</taxon>
        <taxon>Panagrolaimomorpha</taxon>
        <taxon>Panagrolaimoidea</taxon>
        <taxon>Panagrolaimidae</taxon>
        <taxon>Panagrolaimus</taxon>
    </lineage>
</organism>
<keyword evidence="2" id="KW-0378">Hydrolase</keyword>
<accession>A0A914Q0C2</accession>
<dbReference type="GO" id="GO:0046856">
    <property type="term" value="P:phosphatidylinositol dephosphorylation"/>
    <property type="evidence" value="ECO:0007669"/>
    <property type="project" value="InterPro"/>
</dbReference>
<evidence type="ECO:0000256" key="3">
    <source>
        <dbReference type="ARBA" id="ARBA00023136"/>
    </source>
</evidence>
<proteinExistence type="predicted"/>
<dbReference type="WBParaSite" id="PDA_v2.g24567.t1">
    <property type="protein sequence ID" value="PDA_v2.g24567.t1"/>
    <property type="gene ID" value="PDA_v2.g24567"/>
</dbReference>
<comment type="subcellular location">
    <subcellularLocation>
        <location evidence="1">Endomembrane system</location>
    </subcellularLocation>
</comment>
<keyword evidence="3" id="KW-0472">Membrane</keyword>
<keyword evidence="6" id="KW-1185">Reference proteome</keyword>
<dbReference type="GO" id="GO:0012505">
    <property type="term" value="C:endomembrane system"/>
    <property type="evidence" value="ECO:0007669"/>
    <property type="project" value="UniProtKB-SubCell"/>
</dbReference>